<evidence type="ECO:0000313" key="2">
    <source>
        <dbReference type="EMBL" id="PKI63059.1"/>
    </source>
</evidence>
<dbReference type="AlphaFoldDB" id="A0A2I0K3D6"/>
<accession>A0A2I0K3D6</accession>
<feature type="transmembrane region" description="Helical" evidence="1">
    <location>
        <begin position="61"/>
        <end position="82"/>
    </location>
</feature>
<organism evidence="2 3">
    <name type="scientific">Punica granatum</name>
    <name type="common">Pomegranate</name>
    <dbReference type="NCBI Taxonomy" id="22663"/>
    <lineage>
        <taxon>Eukaryota</taxon>
        <taxon>Viridiplantae</taxon>
        <taxon>Streptophyta</taxon>
        <taxon>Embryophyta</taxon>
        <taxon>Tracheophyta</taxon>
        <taxon>Spermatophyta</taxon>
        <taxon>Magnoliopsida</taxon>
        <taxon>eudicotyledons</taxon>
        <taxon>Gunneridae</taxon>
        <taxon>Pentapetalae</taxon>
        <taxon>rosids</taxon>
        <taxon>malvids</taxon>
        <taxon>Myrtales</taxon>
        <taxon>Lythraceae</taxon>
        <taxon>Punica</taxon>
    </lineage>
</organism>
<keyword evidence="1" id="KW-0812">Transmembrane</keyword>
<dbReference type="EMBL" id="PGOL01000908">
    <property type="protein sequence ID" value="PKI63059.1"/>
    <property type="molecule type" value="Genomic_DNA"/>
</dbReference>
<keyword evidence="1" id="KW-0472">Membrane</keyword>
<evidence type="ECO:0000313" key="3">
    <source>
        <dbReference type="Proteomes" id="UP000233551"/>
    </source>
</evidence>
<keyword evidence="1" id="KW-1133">Transmembrane helix</keyword>
<gene>
    <name evidence="2" type="ORF">CRG98_016546</name>
</gene>
<keyword evidence="3" id="KW-1185">Reference proteome</keyword>
<dbReference type="Proteomes" id="UP000233551">
    <property type="component" value="Unassembled WGS sequence"/>
</dbReference>
<sequence>MPATRTATSISRIFLSSSSPSSVLPRLLTSDPDHISSDHFHLIHTSSFLLCRTETPHHTRLLLLLFISFLLLTFLISGGPGSSPWLSLSLPSSRPRQQQQEGAIHLLCFFFFPRIITITS</sequence>
<protein>
    <submittedName>
        <fullName evidence="2">Uncharacterized protein</fullName>
    </submittedName>
</protein>
<comment type="caution">
    <text evidence="2">The sequence shown here is derived from an EMBL/GenBank/DDBJ whole genome shotgun (WGS) entry which is preliminary data.</text>
</comment>
<reference evidence="2 3" key="1">
    <citation type="submission" date="2017-11" db="EMBL/GenBank/DDBJ databases">
        <title>De-novo sequencing of pomegranate (Punica granatum L.) genome.</title>
        <authorList>
            <person name="Akparov Z."/>
            <person name="Amiraslanov A."/>
            <person name="Hajiyeva S."/>
            <person name="Abbasov M."/>
            <person name="Kaur K."/>
            <person name="Hamwieh A."/>
            <person name="Solovyev V."/>
            <person name="Salamov A."/>
            <person name="Braich B."/>
            <person name="Kosarev P."/>
            <person name="Mahmoud A."/>
            <person name="Hajiyev E."/>
            <person name="Babayeva S."/>
            <person name="Izzatullayeva V."/>
            <person name="Mammadov A."/>
            <person name="Mammadov A."/>
            <person name="Sharifova S."/>
            <person name="Ojaghi J."/>
            <person name="Eynullazada K."/>
            <person name="Bayramov B."/>
            <person name="Abdulazimova A."/>
            <person name="Shahmuradov I."/>
        </authorList>
    </citation>
    <scope>NUCLEOTIDE SEQUENCE [LARGE SCALE GENOMIC DNA]</scope>
    <source>
        <strain evidence="3">cv. AG2017</strain>
        <tissue evidence="2">Leaf</tissue>
    </source>
</reference>
<proteinExistence type="predicted"/>
<evidence type="ECO:0000256" key="1">
    <source>
        <dbReference type="SAM" id="Phobius"/>
    </source>
</evidence>
<name>A0A2I0K3D6_PUNGR</name>